<dbReference type="RefSeq" id="WP_135285465.1">
    <property type="nucleotide sequence ID" value="NZ_SMLL01000004.1"/>
</dbReference>
<dbReference type="Proteomes" id="UP000297564">
    <property type="component" value="Unassembled WGS sequence"/>
</dbReference>
<evidence type="ECO:0000313" key="2">
    <source>
        <dbReference type="Proteomes" id="UP000297564"/>
    </source>
</evidence>
<sequence length="1172" mass="132267">MNRILYYVEPWIELSPDFRFGAFKDAVFQLAQLKKHAPELDCRLLIGEGICEAIARDGYTGHREFEVGVLHLDELTAVYKNAGKAAEAFLTGASSEDDLERLARLCRRALPGFEPDVVLMHETHAPFISKAYPSSLVLHSMYGMSYRMPLPRLTMFDPAGLYQNSLLARHAADLRAECLPASEAKALCDARNWFVSQLAPHDPTWQLIEPEQSRFDKLLLVPLQVDGYYAFNLCSEFETQAEFLETVLRATPRTWGVVVTEHSEYKPSLGELTVQRLKRSHPNLIYKKELNAIPYVSQFLLAHVDAVATVSSSLALQALVFDCPVIAAGSSHINAVATCDLRKLADVFELHQPRSRDPLLHFFLTRYHWATADHVHDGAGLYALLSSFWNLHESGMRGLELLPAPRSLRDVLERLKHHSQWRAWTTELKKRGIAPNPHPVHARIVFNEAVSFDLFDTLVCRPFVQPHELFQFIEPLARELTGNIYFPFHHLRREAERLARAAHGHRIEVTLDEIYAQLASITSFPRPLLERIKALELKAELALIAPRRGLVRAWKLAGTLGKLRSIITDIYLEEHAIRTLLAKNGFADFDLLFVSATERVRKEDGTIYPKYMAAVRQLQPALKSFLHVGDNARADGEMARRFGIEALVIPKATELLRRTRAAELLKDAFAQPSYDTSILAGMLANRFFSAPSSGADHASLCDGHLFNVGYGVLGPFVLGYVQWVIRRLRAHKVDHAYFLARDAYLVMKVFEEFKRWIPDLPSSSYLYCSRRSVLVPGISEEEDIFEIATLNFGTTTVEKFLNTRFGLNVAELPPKLLREHGMSADGSTFIGYPRDLGAVVRLVTDLKPYIYEKAMQERATFTRYLEQEGATDAGRKSAFVDIGYSGTMQRKISQLTGVDYHGYYMLTHNYVLHYFRDKVFEAWLEEYDSQRAPYKHSFNQFIPLIESLLSSTEGSLLCFRDVGGALEPEYLYASNERERIAFVEGLHAGAISFVKDYLGMFGEFSEAVELSPQVASFIMLRFAEDPAPADVRAFEGLILENMFAGAEFSVISNPARLLNAKGELTVAAMEHLVSESKWKQGARVSYRRYLPAGATATATAPAATKPAATPAVVPRPSAQLDRRTRLRNKLRNTPDRFFLDSKSRLLRPLGYLFRSRVASAPLRFAIRKIVSA</sequence>
<dbReference type="EMBL" id="SMLL01000004">
    <property type="protein sequence ID" value="TFY99923.1"/>
    <property type="molecule type" value="Genomic_DNA"/>
</dbReference>
<dbReference type="GO" id="GO:0000271">
    <property type="term" value="P:polysaccharide biosynthetic process"/>
    <property type="evidence" value="ECO:0007669"/>
    <property type="project" value="InterPro"/>
</dbReference>
<dbReference type="SUPFAM" id="SSF56784">
    <property type="entry name" value="HAD-like"/>
    <property type="match status" value="1"/>
</dbReference>
<dbReference type="Gene3D" id="3.40.50.1000">
    <property type="entry name" value="HAD superfamily/HAD-like"/>
    <property type="match status" value="1"/>
</dbReference>
<dbReference type="InterPro" id="IPR036412">
    <property type="entry name" value="HAD-like_sf"/>
</dbReference>
<dbReference type="Pfam" id="PF05159">
    <property type="entry name" value="Capsule_synth"/>
    <property type="match status" value="1"/>
</dbReference>
<dbReference type="AlphaFoldDB" id="A0A4Z0BNB6"/>
<organism evidence="1 2">
    <name type="scientific">Ramlibacter rhizophilus</name>
    <dbReference type="NCBI Taxonomy" id="1781167"/>
    <lineage>
        <taxon>Bacteria</taxon>
        <taxon>Pseudomonadati</taxon>
        <taxon>Pseudomonadota</taxon>
        <taxon>Betaproteobacteria</taxon>
        <taxon>Burkholderiales</taxon>
        <taxon>Comamonadaceae</taxon>
        <taxon>Ramlibacter</taxon>
    </lineage>
</organism>
<evidence type="ECO:0000313" key="1">
    <source>
        <dbReference type="EMBL" id="TFY99923.1"/>
    </source>
</evidence>
<proteinExistence type="predicted"/>
<accession>A0A4Z0BNB6</accession>
<comment type="caution">
    <text evidence="1">The sequence shown here is derived from an EMBL/GenBank/DDBJ whole genome shotgun (WGS) entry which is preliminary data.</text>
</comment>
<evidence type="ECO:0008006" key="3">
    <source>
        <dbReference type="Google" id="ProtNLM"/>
    </source>
</evidence>
<dbReference type="Gene3D" id="1.10.150.400">
    <property type="match status" value="1"/>
</dbReference>
<dbReference type="InterPro" id="IPR007833">
    <property type="entry name" value="Capsule_polysaccharide_synth"/>
</dbReference>
<dbReference type="OrthoDB" id="9816564at2"/>
<name>A0A4Z0BNB6_9BURK</name>
<gene>
    <name evidence="1" type="ORF">EZ242_12375</name>
</gene>
<reference evidence="1 2" key="1">
    <citation type="submission" date="2019-03" db="EMBL/GenBank/DDBJ databases">
        <title>Ramlibacter rhizophilus CCTCC AB2015357, whole genome shotgun sequence.</title>
        <authorList>
            <person name="Zhang X."/>
            <person name="Feng G."/>
            <person name="Zhu H."/>
        </authorList>
    </citation>
    <scope>NUCLEOTIDE SEQUENCE [LARGE SCALE GENOMIC DNA]</scope>
    <source>
        <strain evidence="1 2">CCTCC AB2015357</strain>
    </source>
</reference>
<protein>
    <recommendedName>
        <fullName evidence="3">HAD family hydrolase</fullName>
    </recommendedName>
</protein>
<keyword evidence="2" id="KW-1185">Reference proteome</keyword>
<dbReference type="GO" id="GO:0015774">
    <property type="term" value="P:polysaccharide transport"/>
    <property type="evidence" value="ECO:0007669"/>
    <property type="project" value="InterPro"/>
</dbReference>
<dbReference type="InterPro" id="IPR023214">
    <property type="entry name" value="HAD_sf"/>
</dbReference>